<dbReference type="SMART" id="SM00271">
    <property type="entry name" value="DnaJ"/>
    <property type="match status" value="1"/>
</dbReference>
<evidence type="ECO:0000259" key="5">
    <source>
        <dbReference type="PROSITE" id="PS50076"/>
    </source>
</evidence>
<gene>
    <name evidence="6" type="ORF">TrRE_jg7279</name>
</gene>
<dbReference type="CDD" id="cd06257">
    <property type="entry name" value="DnaJ"/>
    <property type="match status" value="1"/>
</dbReference>
<dbReference type="PROSITE" id="PS50076">
    <property type="entry name" value="DNAJ_2"/>
    <property type="match status" value="1"/>
</dbReference>
<evidence type="ECO:0000256" key="3">
    <source>
        <dbReference type="PROSITE-ProRule" id="PRU00339"/>
    </source>
</evidence>
<dbReference type="Gene3D" id="1.25.40.10">
    <property type="entry name" value="Tetratricopeptide repeat domain"/>
    <property type="match status" value="1"/>
</dbReference>
<accession>A0A9W6ZFG0</accession>
<dbReference type="Pfam" id="PF00515">
    <property type="entry name" value="TPR_1"/>
    <property type="match status" value="1"/>
</dbReference>
<dbReference type="SUPFAM" id="SSF48452">
    <property type="entry name" value="TPR-like"/>
    <property type="match status" value="2"/>
</dbReference>
<evidence type="ECO:0000256" key="4">
    <source>
        <dbReference type="SAM" id="MobiDB-lite"/>
    </source>
</evidence>
<organism evidence="6 7">
    <name type="scientific">Triparma retinervis</name>
    <dbReference type="NCBI Taxonomy" id="2557542"/>
    <lineage>
        <taxon>Eukaryota</taxon>
        <taxon>Sar</taxon>
        <taxon>Stramenopiles</taxon>
        <taxon>Ochrophyta</taxon>
        <taxon>Bolidophyceae</taxon>
        <taxon>Parmales</taxon>
        <taxon>Triparmaceae</taxon>
        <taxon>Triparma</taxon>
    </lineage>
</organism>
<evidence type="ECO:0000256" key="2">
    <source>
        <dbReference type="ARBA" id="ARBA00022803"/>
    </source>
</evidence>
<feature type="domain" description="J" evidence="5">
    <location>
        <begin position="407"/>
        <end position="477"/>
    </location>
</feature>
<dbReference type="InterPro" id="IPR036869">
    <property type="entry name" value="J_dom_sf"/>
</dbReference>
<evidence type="ECO:0000313" key="6">
    <source>
        <dbReference type="EMBL" id="GMH49395.1"/>
    </source>
</evidence>
<evidence type="ECO:0000313" key="7">
    <source>
        <dbReference type="Proteomes" id="UP001165082"/>
    </source>
</evidence>
<dbReference type="PANTHER" id="PTHR45188">
    <property type="entry name" value="DNAJ PROTEIN P58IPK HOMOLOG"/>
    <property type="match status" value="1"/>
</dbReference>
<dbReference type="Proteomes" id="UP001165082">
    <property type="component" value="Unassembled WGS sequence"/>
</dbReference>
<proteinExistence type="predicted"/>
<dbReference type="InterPro" id="IPR018253">
    <property type="entry name" value="DnaJ_domain_CS"/>
</dbReference>
<keyword evidence="7" id="KW-1185">Reference proteome</keyword>
<dbReference type="InterPro" id="IPR011990">
    <property type="entry name" value="TPR-like_helical_dom_sf"/>
</dbReference>
<dbReference type="AlphaFoldDB" id="A0A9W6ZFG0"/>
<dbReference type="InterPro" id="IPR001623">
    <property type="entry name" value="DnaJ_domain"/>
</dbReference>
<protein>
    <recommendedName>
        <fullName evidence="5">J domain-containing protein</fullName>
    </recommendedName>
</protein>
<dbReference type="SUPFAM" id="SSF46565">
    <property type="entry name" value="Chaperone J-domain"/>
    <property type="match status" value="1"/>
</dbReference>
<comment type="caution">
    <text evidence="6">The sequence shown here is derived from an EMBL/GenBank/DDBJ whole genome shotgun (WGS) entry which is preliminary data.</text>
</comment>
<keyword evidence="2 3" id="KW-0802">TPR repeat</keyword>
<reference evidence="6" key="1">
    <citation type="submission" date="2022-07" db="EMBL/GenBank/DDBJ databases">
        <title>Genome analysis of Parmales, a sister group of diatoms, reveals the evolutionary specialization of diatoms from phago-mixotrophs to photoautotrophs.</title>
        <authorList>
            <person name="Ban H."/>
            <person name="Sato S."/>
            <person name="Yoshikawa S."/>
            <person name="Kazumasa Y."/>
            <person name="Nakamura Y."/>
            <person name="Ichinomiya M."/>
            <person name="Saitoh K."/>
            <person name="Sato N."/>
            <person name="Blanc-Mathieu R."/>
            <person name="Endo H."/>
            <person name="Kuwata A."/>
            <person name="Ogata H."/>
        </authorList>
    </citation>
    <scope>NUCLEOTIDE SEQUENCE</scope>
</reference>
<dbReference type="InterPro" id="IPR019734">
    <property type="entry name" value="TPR_rpt"/>
</dbReference>
<dbReference type="PROSITE" id="PS00636">
    <property type="entry name" value="DNAJ_1"/>
    <property type="match status" value="1"/>
</dbReference>
<dbReference type="PANTHER" id="PTHR45188:SF2">
    <property type="entry name" value="DNAJ HOMOLOG SUBFAMILY C MEMBER 7"/>
    <property type="match status" value="1"/>
</dbReference>
<dbReference type="Gene3D" id="1.10.287.110">
    <property type="entry name" value="DnaJ domain"/>
    <property type="match status" value="1"/>
</dbReference>
<dbReference type="OrthoDB" id="765884at2759"/>
<dbReference type="PROSITE" id="PS50005">
    <property type="entry name" value="TPR"/>
    <property type="match status" value="1"/>
</dbReference>
<dbReference type="PRINTS" id="PR00625">
    <property type="entry name" value="JDOMAIN"/>
</dbReference>
<feature type="region of interest" description="Disordered" evidence="4">
    <location>
        <begin position="1"/>
        <end position="27"/>
    </location>
</feature>
<evidence type="ECO:0000256" key="1">
    <source>
        <dbReference type="ARBA" id="ARBA00022737"/>
    </source>
</evidence>
<dbReference type="EMBL" id="BRXZ01001905">
    <property type="protein sequence ID" value="GMH49395.1"/>
    <property type="molecule type" value="Genomic_DNA"/>
</dbReference>
<dbReference type="Pfam" id="PF00226">
    <property type="entry name" value="DnaJ"/>
    <property type="match status" value="1"/>
</dbReference>
<feature type="repeat" description="TPR" evidence="3">
    <location>
        <begin position="314"/>
        <end position="347"/>
    </location>
</feature>
<name>A0A9W6ZFG0_9STRA</name>
<dbReference type="SMART" id="SM00028">
    <property type="entry name" value="TPR"/>
    <property type="match status" value="7"/>
</dbReference>
<keyword evidence="1" id="KW-0677">Repeat</keyword>
<sequence length="534" mass="59285">MSHSDDEEYDYDGEDVDIDDAEEEEEEKILTAAENKLCGNEAYKKKDYREAIKYYTLSIDIAEEERRVAGEDGGDSDDAVCSSYYSNRSAAYMMILMYEESIKDCDSALVLDPTNTKVYFRKAKLQVNLGLLDEGIGSYAKGLLRDSNNAQAIKEKDQAVMAQKRMALAKECLKKYEGNLQKIEGRQALSQVEIVLGICPGWKEAKLIKCLALAAAGRGDEAYGGMMNNSELLFVRARCLYSMGSLDECVKHLKQILSGDPDNKKAREEFKRVKVLAAKKAEADMAYKSSSFDSAVSLYTEAIDMAKDNPAYKAKLYNNRATAHSNLRNHEECVSDCTEAIKLDPDYAKAYNKRAASLCILGEKKDIEKAIQDYEKYASLAGEEVHREVSRKIKAAKVQLKRASRKDFYKILGVKQDATESEIKKAYRKSALKNHPDRHANSSEEDKKRAEVVFRDVNLAYEVLSDPKKKDLYDQGVDEQDLDDPNAHAGMRGHGGMHGGGMGGIDPSVLFQMFMQQQGGGGGMGGGGGGFHFG</sequence>